<name>A0A7L4ZDC0_9FLAO</name>
<evidence type="ECO:0000259" key="2">
    <source>
        <dbReference type="Pfam" id="PF08019"/>
    </source>
</evidence>
<gene>
    <name evidence="3" type="ORF">IMCC3317_01760</name>
</gene>
<dbReference type="Proteomes" id="UP000464657">
    <property type="component" value="Chromosome"/>
</dbReference>
<dbReference type="AlphaFoldDB" id="A0A7L4ZDC0"/>
<protein>
    <recommendedName>
        <fullName evidence="2">Phosphoethanolamine transferase N-terminal domain-containing protein</fullName>
    </recommendedName>
</protein>
<organism evidence="3 4">
    <name type="scientific">Kordia antarctica</name>
    <dbReference type="NCBI Taxonomy" id="1218801"/>
    <lineage>
        <taxon>Bacteria</taxon>
        <taxon>Pseudomonadati</taxon>
        <taxon>Bacteroidota</taxon>
        <taxon>Flavobacteriia</taxon>
        <taxon>Flavobacteriales</taxon>
        <taxon>Flavobacteriaceae</taxon>
        <taxon>Kordia</taxon>
    </lineage>
</organism>
<reference evidence="3 4" key="1">
    <citation type="journal article" date="2013" name="Int. J. Syst. Evol. Microbiol.">
        <title>Kordia antarctica sp. nov., isolated from Antarctic seawater.</title>
        <authorList>
            <person name="Baek K."/>
            <person name="Choi A."/>
            <person name="Kang I."/>
            <person name="Lee K."/>
            <person name="Cho J.C."/>
        </authorList>
    </citation>
    <scope>NUCLEOTIDE SEQUENCE [LARGE SCALE GENOMIC DNA]</scope>
    <source>
        <strain evidence="3 4">IMCC3317</strain>
    </source>
</reference>
<evidence type="ECO:0000313" key="4">
    <source>
        <dbReference type="Proteomes" id="UP000464657"/>
    </source>
</evidence>
<feature type="domain" description="Phosphoethanolamine transferase N-terminal" evidence="2">
    <location>
        <begin position="15"/>
        <end position="91"/>
    </location>
</feature>
<dbReference type="InterPro" id="IPR012549">
    <property type="entry name" value="EptA-like_N"/>
</dbReference>
<proteinExistence type="predicted"/>
<dbReference type="EMBL" id="CP019288">
    <property type="protein sequence ID" value="QHI34832.1"/>
    <property type="molecule type" value="Genomic_DNA"/>
</dbReference>
<dbReference type="Pfam" id="PF08019">
    <property type="entry name" value="EptA_B_N"/>
    <property type="match status" value="1"/>
</dbReference>
<sequence>MLARIITLLLMIDEKNFMKTQFKETQKFTQWWLWILLIGIGMLPTYGIYKQVFLNEHFGDKPMSTIGLIIFAVVVFGILLLFWLMKLNTEIDQHEIRMRFFPFAKKRVLWTEIKSAEVLNYGFVGGWGIRLWTTYGTVYNTKGNKGLAIELKNGEKFLIGTQKETELRQFLEKVNR</sequence>
<evidence type="ECO:0000256" key="1">
    <source>
        <dbReference type="SAM" id="Phobius"/>
    </source>
</evidence>
<keyword evidence="1" id="KW-1133">Transmembrane helix</keyword>
<dbReference type="GO" id="GO:0016020">
    <property type="term" value="C:membrane"/>
    <property type="evidence" value="ECO:0007669"/>
    <property type="project" value="InterPro"/>
</dbReference>
<feature type="transmembrane region" description="Helical" evidence="1">
    <location>
        <begin position="64"/>
        <end position="84"/>
    </location>
</feature>
<dbReference type="KEGG" id="kan:IMCC3317_01760"/>
<accession>A0A7L4ZDC0</accession>
<evidence type="ECO:0000313" key="3">
    <source>
        <dbReference type="EMBL" id="QHI34832.1"/>
    </source>
</evidence>
<keyword evidence="1" id="KW-0472">Membrane</keyword>
<feature type="transmembrane region" description="Helical" evidence="1">
    <location>
        <begin position="31"/>
        <end position="49"/>
    </location>
</feature>
<keyword evidence="1" id="KW-0812">Transmembrane</keyword>
<keyword evidence="4" id="KW-1185">Reference proteome</keyword>